<gene>
    <name evidence="2" type="ORF">N7G274_007361</name>
</gene>
<evidence type="ECO:0000313" key="2">
    <source>
        <dbReference type="EMBL" id="KAL2039958.1"/>
    </source>
</evidence>
<keyword evidence="3" id="KW-1185">Reference proteome</keyword>
<organism evidence="2 3">
    <name type="scientific">Stereocaulon virgatum</name>
    <dbReference type="NCBI Taxonomy" id="373712"/>
    <lineage>
        <taxon>Eukaryota</taxon>
        <taxon>Fungi</taxon>
        <taxon>Dikarya</taxon>
        <taxon>Ascomycota</taxon>
        <taxon>Pezizomycotina</taxon>
        <taxon>Lecanoromycetes</taxon>
        <taxon>OSLEUM clade</taxon>
        <taxon>Lecanoromycetidae</taxon>
        <taxon>Lecanorales</taxon>
        <taxon>Lecanorineae</taxon>
        <taxon>Stereocaulaceae</taxon>
        <taxon>Stereocaulon</taxon>
    </lineage>
</organism>
<dbReference type="SUPFAM" id="SSF48452">
    <property type="entry name" value="TPR-like"/>
    <property type="match status" value="1"/>
</dbReference>
<name>A0ABR4A2T0_9LECA</name>
<comment type="caution">
    <text evidence="2">The sequence shown here is derived from an EMBL/GenBank/DDBJ whole genome shotgun (WGS) entry which is preliminary data.</text>
</comment>
<keyword evidence="1" id="KW-0175">Coiled coil</keyword>
<reference evidence="2 3" key="1">
    <citation type="submission" date="2024-09" db="EMBL/GenBank/DDBJ databases">
        <title>Rethinking Asexuality: The Enigmatic Case of Functional Sexual Genes in Lepraria (Stereocaulaceae).</title>
        <authorList>
            <person name="Doellman M."/>
            <person name="Sun Y."/>
            <person name="Barcenas-Pena A."/>
            <person name="Lumbsch H.T."/>
            <person name="Grewe F."/>
        </authorList>
    </citation>
    <scope>NUCLEOTIDE SEQUENCE [LARGE SCALE GENOMIC DNA]</scope>
    <source>
        <strain evidence="2 3">Mercado 3170</strain>
    </source>
</reference>
<accession>A0ABR4A2T0</accession>
<evidence type="ECO:0000256" key="1">
    <source>
        <dbReference type="SAM" id="Coils"/>
    </source>
</evidence>
<feature type="coiled-coil region" evidence="1">
    <location>
        <begin position="7"/>
        <end position="55"/>
    </location>
</feature>
<protein>
    <submittedName>
        <fullName evidence="2">Uncharacterized protein</fullName>
    </submittedName>
</protein>
<evidence type="ECO:0000313" key="3">
    <source>
        <dbReference type="Proteomes" id="UP001590950"/>
    </source>
</evidence>
<sequence>MNSNPAVEEAKAMLLKIVRERDELRIELAHAKTAIIELENENIEYDRLLSNANEQLYECDPKRFAILAPQEWIGTWQCDPEHYPALVPIEKVWRNGHLQQALNMMPAILERKDLGIRHRINARLLFSALIQCSGDNFKLACQYAEEALQIASEAQIHELAGKAQFHRGLCYYFLSEWANAKWCLHLASYLKDHAQTISECREKAEQNLKLLPEDDPKRNVTPGFKMFCYSKFDRFVYKHGRYHQNPFERLTT</sequence>
<dbReference type="Proteomes" id="UP001590950">
    <property type="component" value="Unassembled WGS sequence"/>
</dbReference>
<proteinExistence type="predicted"/>
<dbReference type="EMBL" id="JBEFKJ010000023">
    <property type="protein sequence ID" value="KAL2039958.1"/>
    <property type="molecule type" value="Genomic_DNA"/>
</dbReference>
<dbReference type="InterPro" id="IPR011990">
    <property type="entry name" value="TPR-like_helical_dom_sf"/>
</dbReference>